<evidence type="ECO:0000256" key="2">
    <source>
        <dbReference type="ARBA" id="ARBA00007362"/>
    </source>
</evidence>
<feature type="domain" description="EamA" evidence="8">
    <location>
        <begin position="141"/>
        <end position="275"/>
    </location>
</feature>
<dbReference type="EMBL" id="CP001736">
    <property type="protein sequence ID" value="ADB30857.1"/>
    <property type="molecule type" value="Genomic_DNA"/>
</dbReference>
<evidence type="ECO:0000313" key="9">
    <source>
        <dbReference type="EMBL" id="ADB30857.1"/>
    </source>
</evidence>
<comment type="similarity">
    <text evidence="2">Belongs to the EamA transporter family.</text>
</comment>
<dbReference type="KEGG" id="kfl:Kfla_1762"/>
<dbReference type="eggNOG" id="COG5006">
    <property type="taxonomic scope" value="Bacteria"/>
</dbReference>
<comment type="subcellular location">
    <subcellularLocation>
        <location evidence="1">Cell membrane</location>
        <topology evidence="1">Multi-pass membrane protein</topology>
    </subcellularLocation>
</comment>
<protein>
    <recommendedName>
        <fullName evidence="8">EamA domain-containing protein</fullName>
    </recommendedName>
</protein>
<keyword evidence="4 7" id="KW-0812">Transmembrane</keyword>
<evidence type="ECO:0000256" key="7">
    <source>
        <dbReference type="SAM" id="Phobius"/>
    </source>
</evidence>
<feature type="transmembrane region" description="Helical" evidence="7">
    <location>
        <begin position="232"/>
        <end position="251"/>
    </location>
</feature>
<feature type="transmembrane region" description="Helical" evidence="7">
    <location>
        <begin position="66"/>
        <end position="86"/>
    </location>
</feature>
<keyword evidence="6 7" id="KW-0472">Membrane</keyword>
<evidence type="ECO:0000256" key="4">
    <source>
        <dbReference type="ARBA" id="ARBA00022692"/>
    </source>
</evidence>
<feature type="transmembrane region" description="Helical" evidence="7">
    <location>
        <begin position="117"/>
        <end position="134"/>
    </location>
</feature>
<dbReference type="AlphaFoldDB" id="D2PNK5"/>
<feature type="transmembrane region" description="Helical" evidence="7">
    <location>
        <begin position="173"/>
        <end position="195"/>
    </location>
</feature>
<keyword evidence="3" id="KW-1003">Cell membrane</keyword>
<name>D2PNK5_KRIFD</name>
<gene>
    <name evidence="9" type="ordered locus">Kfla_1762</name>
</gene>
<evidence type="ECO:0000256" key="1">
    <source>
        <dbReference type="ARBA" id="ARBA00004651"/>
    </source>
</evidence>
<feature type="transmembrane region" description="Helical" evidence="7">
    <location>
        <begin position="257"/>
        <end position="275"/>
    </location>
</feature>
<proteinExistence type="inferred from homology"/>
<reference evidence="10" key="1">
    <citation type="submission" date="2009-09" db="EMBL/GenBank/DDBJ databases">
        <title>The complete genome of Kribbella flavida DSM 17836.</title>
        <authorList>
            <consortium name="US DOE Joint Genome Institute (JGI-PGF)"/>
            <person name="Lucas S."/>
            <person name="Copeland A."/>
            <person name="Lapidus A."/>
            <person name="Glavina del Rio T."/>
            <person name="Dalin E."/>
            <person name="Tice H."/>
            <person name="Bruce D."/>
            <person name="Goodwin L."/>
            <person name="Pitluck S."/>
            <person name="Kyrpides N."/>
            <person name="Mavromatis K."/>
            <person name="Ivanova N."/>
            <person name="Saunders E."/>
            <person name="Brettin T."/>
            <person name="Detter J.C."/>
            <person name="Han C."/>
            <person name="Larimer F."/>
            <person name="Land M."/>
            <person name="Hauser L."/>
            <person name="Markowitz V."/>
            <person name="Cheng J.-F."/>
            <person name="Hugenholtz P."/>
            <person name="Woyke T."/>
            <person name="Wu D."/>
            <person name="Pukall R."/>
            <person name="Klenk H.-P."/>
            <person name="Eisen J.A."/>
        </authorList>
    </citation>
    <scope>NUCLEOTIDE SEQUENCE [LARGE SCALE GENOMIC DNA]</scope>
    <source>
        <strain evidence="10">DSM 17836 / JCM 10339 / NBRC 14399</strain>
    </source>
</reference>
<dbReference type="GO" id="GO:0005886">
    <property type="term" value="C:plasma membrane"/>
    <property type="evidence" value="ECO:0007669"/>
    <property type="project" value="UniProtKB-SubCell"/>
</dbReference>
<evidence type="ECO:0000313" key="10">
    <source>
        <dbReference type="Proteomes" id="UP000007967"/>
    </source>
</evidence>
<dbReference type="InterPro" id="IPR037185">
    <property type="entry name" value="EmrE-like"/>
</dbReference>
<evidence type="ECO:0000259" key="8">
    <source>
        <dbReference type="Pfam" id="PF00892"/>
    </source>
</evidence>
<feature type="transmembrane region" description="Helical" evidence="7">
    <location>
        <begin position="140"/>
        <end position="161"/>
    </location>
</feature>
<dbReference type="Proteomes" id="UP000007967">
    <property type="component" value="Chromosome"/>
</dbReference>
<accession>D2PNK5</accession>
<dbReference type="InterPro" id="IPR051258">
    <property type="entry name" value="Diverse_Substrate_Transporter"/>
</dbReference>
<keyword evidence="5 7" id="KW-1133">Transmembrane helix</keyword>
<sequence>MRTFRMPPTAMVLGGVVSVQFGGALASNLIDRIGAAGTVSLRLALAVPVLLLIARPSLRKRTRRDLLAVLAFGTVLGLMNLSFYLSLERLPLGVAVTIEFIGPLGLAAAMSRRRRDLIAVAAAGLGVVLVNGHELSAVDWLGVGFAALAGLLWAGYILLSAETGRRFAQLDGLALSMVVATALTVPAGFATAGAAELLHGHVLLAGFAIAMLSSVLPYSLETLALRTMRPAVFGILMSLEPAVAATAGFLVLHQRLAAVQLAGMVCVVAASIAITRTPRSEAPDI</sequence>
<evidence type="ECO:0000256" key="5">
    <source>
        <dbReference type="ARBA" id="ARBA00022989"/>
    </source>
</evidence>
<reference evidence="9 10" key="2">
    <citation type="journal article" date="2010" name="Stand. Genomic Sci.">
        <title>Complete genome sequence of Kribbella flavida type strain (IFO 14399).</title>
        <authorList>
            <person name="Pukall R."/>
            <person name="Lapidus A."/>
            <person name="Glavina Del Rio T."/>
            <person name="Copeland A."/>
            <person name="Tice H."/>
            <person name="Cheng J.-F."/>
            <person name="Lucas S."/>
            <person name="Chen F."/>
            <person name="Nolan M."/>
            <person name="LaButti K."/>
            <person name="Pati A."/>
            <person name="Ivanova N."/>
            <person name="Mavrommatis K."/>
            <person name="Mikhailova N."/>
            <person name="Pitluck S."/>
            <person name="Bruce D."/>
            <person name="Goodwin L."/>
            <person name="Land M."/>
            <person name="Hauser L."/>
            <person name="Chang Y.-J."/>
            <person name="Jeffries C.D."/>
            <person name="Chen A."/>
            <person name="Palaniappan K."/>
            <person name="Chain P."/>
            <person name="Rohde M."/>
            <person name="Goeker M."/>
            <person name="Bristow J."/>
            <person name="Eisen J.A."/>
            <person name="Markowitz V."/>
            <person name="Hugenholtz P."/>
            <person name="Kyrpides N.C."/>
            <person name="Klenk H.-P."/>
            <person name="Brettin T."/>
        </authorList>
    </citation>
    <scope>NUCLEOTIDE SEQUENCE [LARGE SCALE GENOMIC DNA]</scope>
    <source>
        <strain evidence="10">DSM 17836 / JCM 10339 / NBRC 14399</strain>
    </source>
</reference>
<dbReference type="InterPro" id="IPR000620">
    <property type="entry name" value="EamA_dom"/>
</dbReference>
<keyword evidence="10" id="KW-1185">Reference proteome</keyword>
<dbReference type="SUPFAM" id="SSF103481">
    <property type="entry name" value="Multidrug resistance efflux transporter EmrE"/>
    <property type="match status" value="2"/>
</dbReference>
<evidence type="ECO:0000256" key="3">
    <source>
        <dbReference type="ARBA" id="ARBA00022475"/>
    </source>
</evidence>
<dbReference type="HOGENOM" id="CLU_057295_0_2_11"/>
<feature type="transmembrane region" description="Helical" evidence="7">
    <location>
        <begin position="36"/>
        <end position="54"/>
    </location>
</feature>
<organism evidence="9 10">
    <name type="scientific">Kribbella flavida (strain DSM 17836 / JCM 10339 / NBRC 14399)</name>
    <dbReference type="NCBI Taxonomy" id="479435"/>
    <lineage>
        <taxon>Bacteria</taxon>
        <taxon>Bacillati</taxon>
        <taxon>Actinomycetota</taxon>
        <taxon>Actinomycetes</taxon>
        <taxon>Propionibacteriales</taxon>
        <taxon>Kribbellaceae</taxon>
        <taxon>Kribbella</taxon>
    </lineage>
</organism>
<evidence type="ECO:0000256" key="6">
    <source>
        <dbReference type="ARBA" id="ARBA00023136"/>
    </source>
</evidence>
<feature type="transmembrane region" description="Helical" evidence="7">
    <location>
        <begin position="92"/>
        <end position="110"/>
    </location>
</feature>
<dbReference type="STRING" id="479435.Kfla_1762"/>
<dbReference type="OrthoDB" id="9815120at2"/>
<feature type="transmembrane region" description="Helical" evidence="7">
    <location>
        <begin position="201"/>
        <end position="220"/>
    </location>
</feature>
<dbReference type="RefSeq" id="WP_012919413.1">
    <property type="nucleotide sequence ID" value="NC_013729.1"/>
</dbReference>
<dbReference type="PANTHER" id="PTHR42920">
    <property type="entry name" value="OS03G0707200 PROTEIN-RELATED"/>
    <property type="match status" value="1"/>
</dbReference>
<dbReference type="Pfam" id="PF00892">
    <property type="entry name" value="EamA"/>
    <property type="match status" value="1"/>
</dbReference>
<dbReference type="PANTHER" id="PTHR42920:SF11">
    <property type="entry name" value="INNER MEMBRANE PROTEIN YTFF"/>
    <property type="match status" value="1"/>
</dbReference>